<dbReference type="PANTHER" id="PTHR30349">
    <property type="entry name" value="PHAGE INTEGRASE-RELATED"/>
    <property type="match status" value="1"/>
</dbReference>
<evidence type="ECO:0000313" key="10">
    <source>
        <dbReference type="Proteomes" id="UP000249377"/>
    </source>
</evidence>
<keyword evidence="3" id="KW-0229">DNA integration</keyword>
<comment type="function">
    <text evidence="1">Site-specific tyrosine recombinase, which acts by catalyzing the cutting and rejoining of the recombining DNA molecules.</text>
</comment>
<evidence type="ECO:0000256" key="1">
    <source>
        <dbReference type="ARBA" id="ARBA00003283"/>
    </source>
</evidence>
<dbReference type="InterPro" id="IPR010998">
    <property type="entry name" value="Integrase_recombinase_N"/>
</dbReference>
<keyword evidence="4 6" id="KW-0238">DNA-binding</keyword>
<evidence type="ECO:0000256" key="3">
    <source>
        <dbReference type="ARBA" id="ARBA00022908"/>
    </source>
</evidence>
<dbReference type="AlphaFoldDB" id="A0A328U893"/>
<dbReference type="Pfam" id="PF14659">
    <property type="entry name" value="Phage_int_SAM_3"/>
    <property type="match status" value="1"/>
</dbReference>
<dbReference type="Gene3D" id="1.10.443.10">
    <property type="entry name" value="Intergrase catalytic core"/>
    <property type="match status" value="1"/>
</dbReference>
<dbReference type="InterPro" id="IPR004107">
    <property type="entry name" value="Integrase_SAM-like_N"/>
</dbReference>
<name>A0A328U893_9FIRM</name>
<dbReference type="InterPro" id="IPR050090">
    <property type="entry name" value="Tyrosine_recombinase_XerCD"/>
</dbReference>
<dbReference type="GO" id="GO:0015074">
    <property type="term" value="P:DNA integration"/>
    <property type="evidence" value="ECO:0007669"/>
    <property type="project" value="UniProtKB-KW"/>
</dbReference>
<dbReference type="InterPro" id="IPR013762">
    <property type="entry name" value="Integrase-like_cat_sf"/>
</dbReference>
<proteinExistence type="inferred from homology"/>
<dbReference type="InterPro" id="IPR011010">
    <property type="entry name" value="DNA_brk_join_enz"/>
</dbReference>
<dbReference type="RefSeq" id="WP_112333727.1">
    <property type="nucleotide sequence ID" value="NZ_QLYR01000016.1"/>
</dbReference>
<evidence type="ECO:0000256" key="6">
    <source>
        <dbReference type="PROSITE-ProRule" id="PRU01248"/>
    </source>
</evidence>
<evidence type="ECO:0000313" key="9">
    <source>
        <dbReference type="EMBL" id="RAQ22123.1"/>
    </source>
</evidence>
<dbReference type="GO" id="GO:0003677">
    <property type="term" value="F:DNA binding"/>
    <property type="evidence" value="ECO:0007669"/>
    <property type="project" value="UniProtKB-UniRule"/>
</dbReference>
<evidence type="ECO:0000259" key="7">
    <source>
        <dbReference type="PROSITE" id="PS51898"/>
    </source>
</evidence>
<dbReference type="Pfam" id="PF00589">
    <property type="entry name" value="Phage_integrase"/>
    <property type="match status" value="1"/>
</dbReference>
<evidence type="ECO:0000256" key="4">
    <source>
        <dbReference type="ARBA" id="ARBA00023125"/>
    </source>
</evidence>
<dbReference type="PROSITE" id="PS51898">
    <property type="entry name" value="TYR_RECOMBINASE"/>
    <property type="match status" value="1"/>
</dbReference>
<evidence type="ECO:0000256" key="2">
    <source>
        <dbReference type="ARBA" id="ARBA00008857"/>
    </source>
</evidence>
<dbReference type="PROSITE" id="PS51900">
    <property type="entry name" value="CB"/>
    <property type="match status" value="1"/>
</dbReference>
<dbReference type="Proteomes" id="UP000249377">
    <property type="component" value="Unassembled WGS sequence"/>
</dbReference>
<dbReference type="EMBL" id="QLYR01000016">
    <property type="protein sequence ID" value="RAQ22123.1"/>
    <property type="molecule type" value="Genomic_DNA"/>
</dbReference>
<feature type="domain" description="Core-binding (CB)" evidence="8">
    <location>
        <begin position="53"/>
        <end position="133"/>
    </location>
</feature>
<comment type="caution">
    <text evidence="9">The sequence shown here is derived from an EMBL/GenBank/DDBJ whole genome shotgun (WGS) entry which is preliminary data.</text>
</comment>
<accession>A0A328U893</accession>
<reference evidence="9 10" key="1">
    <citation type="submission" date="2018-06" db="EMBL/GenBank/DDBJ databases">
        <title>Noncontiguous genome sequence of Ruminococcaceae bacterium ASD2818.</title>
        <authorList>
            <person name="Chaplin A.V."/>
            <person name="Sokolova S.R."/>
            <person name="Kochetkova T.O."/>
            <person name="Goltsov A.Y."/>
            <person name="Trofimov D.Y."/>
            <person name="Efimov B.A."/>
        </authorList>
    </citation>
    <scope>NUCLEOTIDE SEQUENCE [LARGE SCALE GENOMIC DNA]</scope>
    <source>
        <strain evidence="9 10">ASD2818</strain>
    </source>
</reference>
<evidence type="ECO:0000256" key="5">
    <source>
        <dbReference type="ARBA" id="ARBA00023172"/>
    </source>
</evidence>
<dbReference type="InterPro" id="IPR002104">
    <property type="entry name" value="Integrase_catalytic"/>
</dbReference>
<dbReference type="CDD" id="cd01189">
    <property type="entry name" value="INT_ICEBs1_C_like"/>
    <property type="match status" value="1"/>
</dbReference>
<keyword evidence="5" id="KW-0233">DNA recombination</keyword>
<comment type="similarity">
    <text evidence="2">Belongs to the 'phage' integrase family.</text>
</comment>
<dbReference type="Gene3D" id="1.10.150.130">
    <property type="match status" value="1"/>
</dbReference>
<protein>
    <recommendedName>
        <fullName evidence="11">Site-specific integrase</fullName>
    </recommendedName>
</protein>
<evidence type="ECO:0008006" key="11">
    <source>
        <dbReference type="Google" id="ProtNLM"/>
    </source>
</evidence>
<evidence type="ECO:0000259" key="8">
    <source>
        <dbReference type="PROSITE" id="PS51900"/>
    </source>
</evidence>
<organism evidence="9 10">
    <name type="scientific">Hydrogeniiclostridium mannosilyticum</name>
    <dbReference type="NCBI Taxonomy" id="2764322"/>
    <lineage>
        <taxon>Bacteria</taxon>
        <taxon>Bacillati</taxon>
        <taxon>Bacillota</taxon>
        <taxon>Clostridia</taxon>
        <taxon>Eubacteriales</taxon>
        <taxon>Acutalibacteraceae</taxon>
        <taxon>Hydrogeniiclostridium</taxon>
    </lineage>
</organism>
<dbReference type="GO" id="GO:0006310">
    <property type="term" value="P:DNA recombination"/>
    <property type="evidence" value="ECO:0007669"/>
    <property type="project" value="UniProtKB-KW"/>
</dbReference>
<dbReference type="InterPro" id="IPR044068">
    <property type="entry name" value="CB"/>
</dbReference>
<sequence length="351" mass="39750">MPKKRKDGRYQKKVTLSTGKQKIVYGKTIAELNQAALAVLEEDRRGLIVDDKTLVGEWAKIWLEKYKANLRPNTKAMYKNAYNTHIMGIIGDMPLREVRPVHVREVMTGVSEKSESLQHKVLLTMQQIFNTARQNGLMIKDPTEGIKITPHAKPDKAKYLTKDQTKKLLAACDDAKALAFVALCLYCGLRREEALGLQWGDIEPDSLTVNRAVAFIGNQPDPSQELKTKAAHRTIPVPAPLREILGKTPRRGLYVIAKTDGGAMTKIAFRRLWERVERRVDFPVHPHMLRHTYSTTLYHAGVDLRTAQYLLGHSSIQMTAEIYTHLERGDGLKAAGRIERYFLEEQPSKTS</sequence>
<keyword evidence="10" id="KW-1185">Reference proteome</keyword>
<dbReference type="PANTHER" id="PTHR30349:SF64">
    <property type="entry name" value="PROPHAGE INTEGRASE INTD-RELATED"/>
    <property type="match status" value="1"/>
</dbReference>
<dbReference type="SUPFAM" id="SSF56349">
    <property type="entry name" value="DNA breaking-rejoining enzymes"/>
    <property type="match status" value="1"/>
</dbReference>
<gene>
    <name evidence="9" type="ORF">DPQ25_13625</name>
</gene>
<feature type="domain" description="Tyr recombinase" evidence="7">
    <location>
        <begin position="155"/>
        <end position="337"/>
    </location>
</feature>